<evidence type="ECO:0000256" key="3">
    <source>
        <dbReference type="ARBA" id="ARBA00022737"/>
    </source>
</evidence>
<evidence type="ECO:0000313" key="6">
    <source>
        <dbReference type="EMBL" id="GGZ71538.1"/>
    </source>
</evidence>
<dbReference type="EMBL" id="BMZC01000009">
    <property type="protein sequence ID" value="GGZ71538.1"/>
    <property type="molecule type" value="Genomic_DNA"/>
</dbReference>
<evidence type="ECO:0000256" key="2">
    <source>
        <dbReference type="ARBA" id="ARBA00022729"/>
    </source>
</evidence>
<proteinExistence type="predicted"/>
<protein>
    <recommendedName>
        <fullName evidence="5">Cellulose synthase operon C C-terminal domain-containing protein</fullName>
    </recommendedName>
</protein>
<comment type="function">
    <text evidence="1">Required for maximal bacterial cellulose synthesis.</text>
</comment>
<dbReference type="InterPro" id="IPR008410">
    <property type="entry name" value="BCSC_C"/>
</dbReference>
<dbReference type="InterPro" id="IPR011990">
    <property type="entry name" value="TPR-like_helical_dom_sf"/>
</dbReference>
<dbReference type="Proteomes" id="UP000622604">
    <property type="component" value="Unassembled WGS sequence"/>
</dbReference>
<evidence type="ECO:0000313" key="7">
    <source>
        <dbReference type="Proteomes" id="UP000622604"/>
    </source>
</evidence>
<keyword evidence="3" id="KW-0677">Repeat</keyword>
<gene>
    <name evidence="6" type="ORF">GCM10011274_32450</name>
</gene>
<evidence type="ECO:0000256" key="1">
    <source>
        <dbReference type="ARBA" id="ARBA00003476"/>
    </source>
</evidence>
<dbReference type="GO" id="GO:0030244">
    <property type="term" value="P:cellulose biosynthetic process"/>
    <property type="evidence" value="ECO:0007669"/>
    <property type="project" value="InterPro"/>
</dbReference>
<evidence type="ECO:0000256" key="4">
    <source>
        <dbReference type="ARBA" id="ARBA00022803"/>
    </source>
</evidence>
<dbReference type="Pfam" id="PF05420">
    <property type="entry name" value="BCSC_C"/>
    <property type="match status" value="1"/>
</dbReference>
<evidence type="ECO:0000259" key="5">
    <source>
        <dbReference type="Pfam" id="PF05420"/>
    </source>
</evidence>
<dbReference type="GO" id="GO:0019867">
    <property type="term" value="C:outer membrane"/>
    <property type="evidence" value="ECO:0007669"/>
    <property type="project" value="InterPro"/>
</dbReference>
<name>A0A8H9IIB5_9ALTE</name>
<dbReference type="SUPFAM" id="SSF48452">
    <property type="entry name" value="TPR-like"/>
    <property type="match status" value="1"/>
</dbReference>
<keyword evidence="2" id="KW-0732">Signal</keyword>
<feature type="domain" description="Cellulose synthase operon C C-terminal" evidence="5">
    <location>
        <begin position="505"/>
        <end position="740"/>
    </location>
</feature>
<sequence length="765" mass="87290">MAIAQTVDTQYDEQQVDVQSKAKSDSLELAAESPDTFALWYHIQQKDLVLAQQEFARLKKRHPRWQPDKDLLNAISGLTTAKMSRPKVPQRPIVTQKVLSVFERMSRGGETHWRSMPLKQLQQASERAFQEKDLAHHALLGWAFISRELYTQSLRHFTYLREHKEDEKSTSDGIRQAILGLVTQAVSRGDKHALVELMAKYPQQPIIEHIEFHAWQDYQHKKYEPALEWFTFTDNYFSQVLSLKQLGQEDEAVALACQHVLVANLLTYCVNAYSEKQLTLFKQEAYQASIDIAEKIRSLQPLKTAQLEIFAWSHFHLGHAQQSVQAFSDLIQQQPDNQNYATILVILLKDDQQTLAELASAYPLIAQELSNQQQTLAWNRKQFNRFSRLDNAHVQDQHFFLEAGIHWRSQGANDPLSDFDGQRYFLGLAHDWQQYRFGVRLNYQKTHSNSPNVGDAFGLGLLNNAYSGLTGTNELGISGFLKRQNTDSNLLAEVSYWRPQHSLRSVLTGKVSGVRFLGNTTLAMAIFRERLKDSTLSLHGLFTDELVRWGSVTANGIKGLVAYAVSPQWSVSAELAGAALRGESVRNNHKWNASLALTRNLNNIYPENLDYLRVGPYLSWTHYKKNLNAFTVGNGGYFSSDLLTSFGGRAEVLTLEDKTWQLKGKLDLGYVISKPKDITVFLHDEDEQSLTQQDEQGLGLGLELEGQWLFHPKWELVGQIKHNYSDTYSELNIGLHIRWNYSARSGETSDGFISSSPYQADYPWY</sequence>
<reference evidence="6" key="2">
    <citation type="submission" date="2020-09" db="EMBL/GenBank/DDBJ databases">
        <authorList>
            <person name="Sun Q."/>
            <person name="Kim S."/>
        </authorList>
    </citation>
    <scope>NUCLEOTIDE SEQUENCE</scope>
    <source>
        <strain evidence="6">KCTC 32337</strain>
    </source>
</reference>
<comment type="caution">
    <text evidence="6">The sequence shown here is derived from an EMBL/GenBank/DDBJ whole genome shotgun (WGS) entry which is preliminary data.</text>
</comment>
<accession>A0A8H9IIB5</accession>
<reference evidence="6" key="1">
    <citation type="journal article" date="2014" name="Int. J. Syst. Evol. Microbiol.">
        <title>Complete genome sequence of Corynebacterium casei LMG S-19264T (=DSM 44701T), isolated from a smear-ripened cheese.</title>
        <authorList>
            <consortium name="US DOE Joint Genome Institute (JGI-PGF)"/>
            <person name="Walter F."/>
            <person name="Albersmeier A."/>
            <person name="Kalinowski J."/>
            <person name="Ruckert C."/>
        </authorList>
    </citation>
    <scope>NUCLEOTIDE SEQUENCE</scope>
    <source>
        <strain evidence="6">KCTC 32337</strain>
    </source>
</reference>
<organism evidence="6 7">
    <name type="scientific">Paraglaciecola chathamensis</name>
    <dbReference type="NCBI Taxonomy" id="368405"/>
    <lineage>
        <taxon>Bacteria</taxon>
        <taxon>Pseudomonadati</taxon>
        <taxon>Pseudomonadota</taxon>
        <taxon>Gammaproteobacteria</taxon>
        <taxon>Alteromonadales</taxon>
        <taxon>Alteromonadaceae</taxon>
        <taxon>Paraglaciecola</taxon>
    </lineage>
</organism>
<keyword evidence="4" id="KW-0802">TPR repeat</keyword>
<dbReference type="AlphaFoldDB" id="A0A8H9IIB5"/>